<proteinExistence type="predicted"/>
<evidence type="ECO:0008006" key="3">
    <source>
        <dbReference type="Google" id="ProtNLM"/>
    </source>
</evidence>
<accession>A0A0G0NBG1</accession>
<protein>
    <recommendedName>
        <fullName evidence="3">Esterase</fullName>
    </recommendedName>
</protein>
<evidence type="ECO:0000313" key="1">
    <source>
        <dbReference type="EMBL" id="KKQ74451.1"/>
    </source>
</evidence>
<name>A0A0G0NBG1_9BACT</name>
<comment type="caution">
    <text evidence="1">The sequence shown here is derived from an EMBL/GenBank/DDBJ whole genome shotgun (WGS) entry which is preliminary data.</text>
</comment>
<gene>
    <name evidence="1" type="ORF">US96_C0031G0001</name>
</gene>
<reference evidence="1 2" key="1">
    <citation type="journal article" date="2015" name="Nature">
        <title>rRNA introns, odd ribosomes, and small enigmatic genomes across a large radiation of phyla.</title>
        <authorList>
            <person name="Brown C.T."/>
            <person name="Hug L.A."/>
            <person name="Thomas B.C."/>
            <person name="Sharon I."/>
            <person name="Castelle C.J."/>
            <person name="Singh A."/>
            <person name="Wilkins M.J."/>
            <person name="Williams K.H."/>
            <person name="Banfield J.F."/>
        </authorList>
    </citation>
    <scope>NUCLEOTIDE SEQUENCE [LARGE SCALE GENOMIC DNA]</scope>
</reference>
<dbReference type="Proteomes" id="UP000034181">
    <property type="component" value="Unassembled WGS sequence"/>
</dbReference>
<dbReference type="EMBL" id="LBUZ01000031">
    <property type="protein sequence ID" value="KKQ74451.1"/>
    <property type="molecule type" value="Genomic_DNA"/>
</dbReference>
<dbReference type="AlphaFoldDB" id="A0A0G0NBG1"/>
<organism evidence="1 2">
    <name type="scientific">Candidatus Woesebacteria bacterium GW2011_GWB1_38_5b</name>
    <dbReference type="NCBI Taxonomy" id="1618569"/>
    <lineage>
        <taxon>Bacteria</taxon>
        <taxon>Candidatus Woeseibacteriota</taxon>
    </lineage>
</organism>
<evidence type="ECO:0000313" key="2">
    <source>
        <dbReference type="Proteomes" id="UP000034181"/>
    </source>
</evidence>
<sequence length="52" mass="5826">IKDYSCDGADLETIEIENLGHTWPGGLLEFMSTGKRGDFSATDAIWGFFQRE</sequence>
<feature type="non-terminal residue" evidence="1">
    <location>
        <position position="1"/>
    </location>
</feature>